<reference evidence="1 2" key="1">
    <citation type="submission" date="2018-06" db="EMBL/GenBank/DDBJ databases">
        <authorList>
            <consortium name="Pathogen Informatics"/>
            <person name="Doyle S."/>
        </authorList>
    </citation>
    <scope>NUCLEOTIDE SEQUENCE [LARGE SCALE GENOMIC DNA]</scope>
    <source>
        <strain evidence="1 2">NCTC13028</strain>
    </source>
</reference>
<name>A0A240A9Y9_CLOCO</name>
<dbReference type="EMBL" id="UAWC01000001">
    <property type="protein sequence ID" value="SQB32855.1"/>
    <property type="molecule type" value="Genomic_DNA"/>
</dbReference>
<dbReference type="SUPFAM" id="SSF69304">
    <property type="entry name" value="Tricorn protease N-terminal domain"/>
    <property type="match status" value="1"/>
</dbReference>
<dbReference type="AlphaFoldDB" id="A0A240A9Y9"/>
<evidence type="ECO:0000313" key="2">
    <source>
        <dbReference type="Proteomes" id="UP000250223"/>
    </source>
</evidence>
<evidence type="ECO:0000313" key="1">
    <source>
        <dbReference type="EMBL" id="SQB32855.1"/>
    </source>
</evidence>
<organism evidence="1 2">
    <name type="scientific">Clostridium cochlearium</name>
    <dbReference type="NCBI Taxonomy" id="1494"/>
    <lineage>
        <taxon>Bacteria</taxon>
        <taxon>Bacillati</taxon>
        <taxon>Bacillota</taxon>
        <taxon>Clostridia</taxon>
        <taxon>Eubacteriales</taxon>
        <taxon>Clostridiaceae</taxon>
        <taxon>Clostridium</taxon>
    </lineage>
</organism>
<dbReference type="Proteomes" id="UP000250223">
    <property type="component" value="Unassembled WGS sequence"/>
</dbReference>
<gene>
    <name evidence="1" type="ORF">NCTC13028_00035</name>
</gene>
<protein>
    <submittedName>
        <fullName evidence="1">Putative lipoprotein</fullName>
    </submittedName>
</protein>
<accession>A0A240A9Y9</accession>
<keyword evidence="1" id="KW-0449">Lipoprotein</keyword>
<sequence length="351" mass="41057">MIHIEKVIFYVLIIIINLNLIGCNRNNTEEKALDKNYSEVIILEKKEDNNISIYNAEKDMLKEVDKIPLTSEIVYNNAEKKYVYLHHDKDDIKKNYIDILSNKGHKKVDNFYFAKDLKMSPKGSKLAYRSFEHASIDTARGMKIINTDNGKEIKFKSSTIVSGNLYNWVEDDIILYYGILEKEDSRELGIFKYDFKEEKEELYIKDIEGFCTYFYPIEDKLLILSTLGDKTNLYLKGRQGEEFISDNLENIYRSIYDKENKKIYLIASEKYINIPSIYEIDLEDNSLEKINYDFPKEVDVYGGLKLDSNGLLYYCGISEEYGKNDVYVFNTKDRSNSIVTIYSSEYNISGK</sequence>
<proteinExistence type="predicted"/>
<dbReference type="RefSeq" id="WP_095177820.1">
    <property type="nucleotide sequence ID" value="NZ_CP173238.1"/>
</dbReference>
<dbReference type="GeneID" id="70577286"/>